<feature type="compositionally biased region" description="Basic and acidic residues" evidence="1">
    <location>
        <begin position="484"/>
        <end position="515"/>
    </location>
</feature>
<feature type="compositionally biased region" description="Basic and acidic residues" evidence="1">
    <location>
        <begin position="402"/>
        <end position="419"/>
    </location>
</feature>
<organism evidence="2 3">
    <name type="scientific">Chryseobacterium taeanense</name>
    <dbReference type="NCBI Taxonomy" id="311334"/>
    <lineage>
        <taxon>Bacteria</taxon>
        <taxon>Pseudomonadati</taxon>
        <taxon>Bacteroidota</taxon>
        <taxon>Flavobacteriia</taxon>
        <taxon>Flavobacteriales</taxon>
        <taxon>Weeksellaceae</taxon>
        <taxon>Chryseobacterium group</taxon>
        <taxon>Chryseobacterium</taxon>
    </lineage>
</organism>
<reference evidence="3" key="1">
    <citation type="submission" date="2016-10" db="EMBL/GenBank/DDBJ databases">
        <authorList>
            <person name="Varghese N."/>
            <person name="Submissions S."/>
        </authorList>
    </citation>
    <scope>NUCLEOTIDE SEQUENCE [LARGE SCALE GENOMIC DNA]</scope>
    <source>
        <strain evidence="3">DSM 17071</strain>
    </source>
</reference>
<feature type="compositionally biased region" description="Basic and acidic residues" evidence="1">
    <location>
        <begin position="341"/>
        <end position="378"/>
    </location>
</feature>
<name>A0A1G8JJA1_9FLAO</name>
<evidence type="ECO:0000256" key="1">
    <source>
        <dbReference type="SAM" id="MobiDB-lite"/>
    </source>
</evidence>
<dbReference type="STRING" id="311334.SAMN05421846_10695"/>
<proteinExistence type="predicted"/>
<feature type="region of interest" description="Disordered" evidence="1">
    <location>
        <begin position="463"/>
        <end position="519"/>
    </location>
</feature>
<dbReference type="Proteomes" id="UP000198869">
    <property type="component" value="Unassembled WGS sequence"/>
</dbReference>
<feature type="compositionally biased region" description="Basic and acidic residues" evidence="1">
    <location>
        <begin position="323"/>
        <end position="333"/>
    </location>
</feature>
<dbReference type="AlphaFoldDB" id="A0A1G8JJA1"/>
<keyword evidence="3" id="KW-1185">Reference proteome</keyword>
<feature type="region of interest" description="Disordered" evidence="1">
    <location>
        <begin position="323"/>
        <end position="437"/>
    </location>
</feature>
<dbReference type="OrthoDB" id="594666at2"/>
<evidence type="ECO:0000313" key="2">
    <source>
        <dbReference type="EMBL" id="SDI31212.1"/>
    </source>
</evidence>
<feature type="compositionally biased region" description="Polar residues" evidence="1">
    <location>
        <begin position="467"/>
        <end position="483"/>
    </location>
</feature>
<accession>A0A1G8JJA1</accession>
<dbReference type="RefSeq" id="WP_089857813.1">
    <property type="nucleotide sequence ID" value="NZ_FNDW01000006.1"/>
</dbReference>
<gene>
    <name evidence="2" type="ORF">SAMN05421846_10695</name>
</gene>
<sequence length="680" mass="78186">MNHRVLELLKTPKSIQSEDLNLLKEEINSFPYIQNIRALYLYGVHLYDKDNYQKVLSTTAAYTTDKKILYQLINGKIEQKPKPEQQTGVLKEKVIPAENPLQLLLKSKSSAFPLKREDTFVKEKEYEPVQPQQANIEESFGVPPTPKPEFKNVFVKGERNRILFEGEENFLDDKNAETIDLESTLESGSIITQKAEKSEQPVFIEKNDIQQVESTEIQEESFTPETIIEEQKIVSETEKDDILEKSELSFHETEPFLPNVQISADEVENKDYSLNEAEETADFTPETIINEDEISSATEEESVSDDSELSFHGMESFLPEVKIKANNSEEKAPEIPQSNFSKHEDEMRRLIEEVERKMKEKAASEKNKKQDEPEDIGHDISFAETQSFEVKPAELNAEDETKEINQKIDQPEIKLKDEAPEITPVPEPEVNSTWKPMSFETNLPDALLTKPEEMTQPEIEMPLVETVQEQAQETHSEANTSDPLQEKNSENIETAEKGQEENTNSEKSEESKEEVPVMNVSFFGSGWSISQSEKKEEIKQENEEEKSTETIVVNTAENKTSSSLDSNVPGFINTWQSWLKIDRSEDVKKEKIEVKNKVIESFIENNPKISQLKEESNFVVKEKGDDISHLMTETLANLYFEQKLYTKAIKAFEILIKKTPEKKEYFENRIQEIKDFRTKG</sequence>
<evidence type="ECO:0000313" key="3">
    <source>
        <dbReference type="Proteomes" id="UP000198869"/>
    </source>
</evidence>
<dbReference type="EMBL" id="FNDW01000006">
    <property type="protein sequence ID" value="SDI31212.1"/>
    <property type="molecule type" value="Genomic_DNA"/>
</dbReference>
<protein>
    <recommendedName>
        <fullName evidence="4">Tetratricopeptide repeat-containing protein</fullName>
    </recommendedName>
</protein>
<evidence type="ECO:0008006" key="4">
    <source>
        <dbReference type="Google" id="ProtNLM"/>
    </source>
</evidence>